<keyword evidence="1" id="KW-0472">Membrane</keyword>
<feature type="transmembrane region" description="Helical" evidence="1">
    <location>
        <begin position="29"/>
        <end position="50"/>
    </location>
</feature>
<reference evidence="2" key="1">
    <citation type="submission" date="2021-08" db="EMBL/GenBank/DDBJ databases">
        <title>Prevotella lacticifex sp. nov., isolated from rumen of cow.</title>
        <authorList>
            <person name="Shinkai T."/>
            <person name="Ikeyama N."/>
            <person name="Kumagai M."/>
            <person name="Ohmori H."/>
            <person name="Sakamoto M."/>
            <person name="Ohkuma M."/>
            <person name="Mitsumori M."/>
        </authorList>
    </citation>
    <scope>NUCLEOTIDE SEQUENCE</scope>
    <source>
        <strain evidence="2">JCM 8259</strain>
    </source>
</reference>
<comment type="caution">
    <text evidence="2">The sequence shown here is derived from an EMBL/GenBank/DDBJ whole genome shotgun (WGS) entry which is preliminary data.</text>
</comment>
<keyword evidence="1" id="KW-0812">Transmembrane</keyword>
<name>A0AA37MQ05_XYLRU</name>
<sequence>MRKIIPIAFVLVFWGLYYIGITYPGTGEVIAIIVTLIALLYLLFNIKGWLKKVVNNIN</sequence>
<evidence type="ECO:0000313" key="3">
    <source>
        <dbReference type="Proteomes" id="UP000887097"/>
    </source>
</evidence>
<organism evidence="2 3">
    <name type="scientific">Xylanibacter ruminicola</name>
    <name type="common">Prevotella ruminicola</name>
    <dbReference type="NCBI Taxonomy" id="839"/>
    <lineage>
        <taxon>Bacteria</taxon>
        <taxon>Pseudomonadati</taxon>
        <taxon>Bacteroidota</taxon>
        <taxon>Bacteroidia</taxon>
        <taxon>Bacteroidales</taxon>
        <taxon>Prevotellaceae</taxon>
        <taxon>Xylanibacter</taxon>
    </lineage>
</organism>
<evidence type="ECO:0000313" key="2">
    <source>
        <dbReference type="EMBL" id="GJG34427.1"/>
    </source>
</evidence>
<proteinExistence type="predicted"/>
<keyword evidence="1" id="KW-1133">Transmembrane helix</keyword>
<feature type="transmembrane region" description="Helical" evidence="1">
    <location>
        <begin position="7"/>
        <end position="23"/>
    </location>
</feature>
<protein>
    <submittedName>
        <fullName evidence="2">Uncharacterized protein</fullName>
    </submittedName>
</protein>
<evidence type="ECO:0000256" key="1">
    <source>
        <dbReference type="SAM" id="Phobius"/>
    </source>
</evidence>
<gene>
    <name evidence="2" type="ORF">PRMUPPPA20_25360</name>
</gene>
<accession>A0AA37MQ05</accession>
<dbReference type="EMBL" id="BPTT01000001">
    <property type="protein sequence ID" value="GJG34427.1"/>
    <property type="molecule type" value="Genomic_DNA"/>
</dbReference>
<dbReference type="Proteomes" id="UP000887097">
    <property type="component" value="Unassembled WGS sequence"/>
</dbReference>
<dbReference type="AlphaFoldDB" id="A0AA37MQ05"/>